<dbReference type="InterPro" id="IPR033910">
    <property type="entry name" value="GluRS_core"/>
</dbReference>
<dbReference type="GO" id="GO:0000049">
    <property type="term" value="F:tRNA binding"/>
    <property type="evidence" value="ECO:0007669"/>
    <property type="project" value="InterPro"/>
</dbReference>
<accession>A0A2H3PAZ2</accession>
<evidence type="ECO:0000256" key="7">
    <source>
        <dbReference type="ARBA" id="ARBA00023146"/>
    </source>
</evidence>
<dbReference type="InterPro" id="IPR045462">
    <property type="entry name" value="aa-tRNA-synth_I_cd-bd"/>
</dbReference>
<dbReference type="SUPFAM" id="SSF52374">
    <property type="entry name" value="Nucleotidylyl transferase"/>
    <property type="match status" value="1"/>
</dbReference>
<gene>
    <name evidence="8" type="primary">gltX</name>
    <name evidence="11" type="ORF">CRI93_01550</name>
</gene>
<dbReference type="GO" id="GO:0005829">
    <property type="term" value="C:cytosol"/>
    <property type="evidence" value="ECO:0007669"/>
    <property type="project" value="TreeGrafter"/>
</dbReference>
<evidence type="ECO:0000256" key="4">
    <source>
        <dbReference type="ARBA" id="ARBA00022741"/>
    </source>
</evidence>
<dbReference type="SUPFAM" id="SSF48163">
    <property type="entry name" value="An anticodon-binding domain of class I aminoacyl-tRNA synthetases"/>
    <property type="match status" value="1"/>
</dbReference>
<evidence type="ECO:0000256" key="2">
    <source>
        <dbReference type="ARBA" id="ARBA00022490"/>
    </source>
</evidence>
<evidence type="ECO:0000313" key="12">
    <source>
        <dbReference type="Proteomes" id="UP000221024"/>
    </source>
</evidence>
<dbReference type="PRINTS" id="PR00987">
    <property type="entry name" value="TRNASYNTHGLU"/>
</dbReference>
<comment type="subunit">
    <text evidence="8">Monomer.</text>
</comment>
<dbReference type="InterPro" id="IPR000924">
    <property type="entry name" value="Glu/Gln-tRNA-synth"/>
</dbReference>
<feature type="domain" description="Glutamyl/glutaminyl-tRNA synthetase class Ib catalytic" evidence="9">
    <location>
        <begin position="10"/>
        <end position="339"/>
    </location>
</feature>
<dbReference type="GO" id="GO:0004818">
    <property type="term" value="F:glutamate-tRNA ligase activity"/>
    <property type="evidence" value="ECO:0007669"/>
    <property type="project" value="UniProtKB-UniRule"/>
</dbReference>
<evidence type="ECO:0000256" key="1">
    <source>
        <dbReference type="ARBA" id="ARBA00007894"/>
    </source>
</evidence>
<evidence type="ECO:0000313" key="11">
    <source>
        <dbReference type="EMBL" id="PEN09438.1"/>
    </source>
</evidence>
<name>A0A2H3PAZ2_9BACT</name>
<keyword evidence="12" id="KW-1185">Reference proteome</keyword>
<feature type="domain" description="Aminoacyl-tRNA synthetase class I anticodon-binding" evidence="10">
    <location>
        <begin position="360"/>
        <end position="494"/>
    </location>
</feature>
<comment type="catalytic activity">
    <reaction evidence="8">
        <text>tRNA(Glu) + L-glutamate + ATP = L-glutamyl-tRNA(Glu) + AMP + diphosphate</text>
        <dbReference type="Rhea" id="RHEA:23540"/>
        <dbReference type="Rhea" id="RHEA-COMP:9663"/>
        <dbReference type="Rhea" id="RHEA-COMP:9680"/>
        <dbReference type="ChEBI" id="CHEBI:29985"/>
        <dbReference type="ChEBI" id="CHEBI:30616"/>
        <dbReference type="ChEBI" id="CHEBI:33019"/>
        <dbReference type="ChEBI" id="CHEBI:78442"/>
        <dbReference type="ChEBI" id="CHEBI:78520"/>
        <dbReference type="ChEBI" id="CHEBI:456215"/>
        <dbReference type="EC" id="6.1.1.17"/>
    </reaction>
</comment>
<proteinExistence type="inferred from homology"/>
<dbReference type="InterPro" id="IPR049940">
    <property type="entry name" value="GluQ/Sye"/>
</dbReference>
<dbReference type="RefSeq" id="WP_098060836.1">
    <property type="nucleotide sequence ID" value="NZ_PDEP01000001.1"/>
</dbReference>
<feature type="binding site" evidence="8">
    <location>
        <position position="268"/>
    </location>
    <ligand>
        <name>ATP</name>
        <dbReference type="ChEBI" id="CHEBI:30616"/>
    </ligand>
</feature>
<dbReference type="InterPro" id="IPR020751">
    <property type="entry name" value="aa-tRNA-synth_I_codon-bd_sub2"/>
</dbReference>
<protein>
    <recommendedName>
        <fullName evidence="8">Glutamate--tRNA ligase</fullName>
        <ecNumber evidence="8">6.1.1.17</ecNumber>
    </recommendedName>
    <alternativeName>
        <fullName evidence="8">Glutamyl-tRNA synthetase</fullName>
        <shortName evidence="8">GluRS</shortName>
    </alternativeName>
</protein>
<dbReference type="PROSITE" id="PS00178">
    <property type="entry name" value="AA_TRNA_LIGASE_I"/>
    <property type="match status" value="1"/>
</dbReference>
<organism evidence="11 12">
    <name type="scientific">Longimonas halophila</name>
    <dbReference type="NCBI Taxonomy" id="1469170"/>
    <lineage>
        <taxon>Bacteria</taxon>
        <taxon>Pseudomonadati</taxon>
        <taxon>Rhodothermota</taxon>
        <taxon>Rhodothermia</taxon>
        <taxon>Rhodothermales</taxon>
        <taxon>Salisaetaceae</taxon>
        <taxon>Longimonas</taxon>
    </lineage>
</organism>
<dbReference type="InterPro" id="IPR014729">
    <property type="entry name" value="Rossmann-like_a/b/a_fold"/>
</dbReference>
<dbReference type="Proteomes" id="UP000221024">
    <property type="component" value="Unassembled WGS sequence"/>
</dbReference>
<dbReference type="FunFam" id="3.40.50.620:FF:000127">
    <property type="entry name" value="Glutamate--tRNA ligase"/>
    <property type="match status" value="1"/>
</dbReference>
<dbReference type="InterPro" id="IPR004527">
    <property type="entry name" value="Glu-tRNA-ligase_bac/mito"/>
</dbReference>
<keyword evidence="4 8" id="KW-0547">Nucleotide-binding</keyword>
<sequence>MADSDSSAPVRVRFAPSPTGRLHIGGLRTALYNYLFAHKHDGDFILRIEDTDQSRYVEEAEADLMQALSWSGLNYNEGPGTGGPHQPYYQSERSGLYQRYAQQLIDSGHAYYAFDTEDEVEAMRERHASDDNPSPAYNAHTRMEMRNSLSLDDDEVQQLLDDGAPHVVRLMMPRNETVRFEDEVRGTVTFETQGLDDQVLLKSDGLPTYHLANVVDDHHMRISHVIRGEEWLPSTPKHVLLYDAFGWTPPAFAHLPLIMSPESGKLSKRDSNELGIPVFVTDYREAGYQPEALINFLALLGWHPSDEQEIFSLEELVEAFSLDRVGVSGVQFDLDKLNWYNEQYVRAMNAEDFAEALRTQLTEEHLPITHERLMAIAELTQDRVSKVGDVLTEHRYFFEDPTAYDEDDVESGWTDQSAELLQALAEVYDEASTFDRDVVDQGMRDVAETHDVGLGAVIHPVRLAISGRTSGPGIFDLVAFMGRETTLRRIDAVIDALE</sequence>
<dbReference type="InterPro" id="IPR001412">
    <property type="entry name" value="aa-tRNA-synth_I_CS"/>
</dbReference>
<keyword evidence="3 8" id="KW-0436">Ligase</keyword>
<keyword evidence="2 8" id="KW-0963">Cytoplasm</keyword>
<dbReference type="GO" id="GO:0006424">
    <property type="term" value="P:glutamyl-tRNA aminoacylation"/>
    <property type="evidence" value="ECO:0007669"/>
    <property type="project" value="UniProtKB-UniRule"/>
</dbReference>
<comment type="subcellular location">
    <subcellularLocation>
        <location evidence="8">Cytoplasm</location>
    </subcellularLocation>
</comment>
<dbReference type="PANTHER" id="PTHR43311">
    <property type="entry name" value="GLUTAMATE--TRNA LIGASE"/>
    <property type="match status" value="1"/>
</dbReference>
<comment type="caution">
    <text evidence="11">The sequence shown here is derived from an EMBL/GenBank/DDBJ whole genome shotgun (WGS) entry which is preliminary data.</text>
</comment>
<dbReference type="GO" id="GO:0005524">
    <property type="term" value="F:ATP binding"/>
    <property type="evidence" value="ECO:0007669"/>
    <property type="project" value="UniProtKB-UniRule"/>
</dbReference>
<evidence type="ECO:0000259" key="9">
    <source>
        <dbReference type="Pfam" id="PF00749"/>
    </source>
</evidence>
<dbReference type="GO" id="GO:0008270">
    <property type="term" value="F:zinc ion binding"/>
    <property type="evidence" value="ECO:0007669"/>
    <property type="project" value="InterPro"/>
</dbReference>
<reference evidence="11 12" key="1">
    <citation type="submission" date="2017-10" db="EMBL/GenBank/DDBJ databases">
        <title>Draft genome of Longimonas halophila.</title>
        <authorList>
            <person name="Goh K.M."/>
            <person name="Shamsir M.S."/>
            <person name="Lim S.W."/>
        </authorList>
    </citation>
    <scope>NUCLEOTIDE SEQUENCE [LARGE SCALE GENOMIC DNA]</scope>
    <source>
        <strain evidence="11 12">KCTC 42399</strain>
    </source>
</reference>
<dbReference type="Pfam" id="PF00749">
    <property type="entry name" value="tRNA-synt_1c"/>
    <property type="match status" value="1"/>
</dbReference>
<dbReference type="NCBIfam" id="TIGR00464">
    <property type="entry name" value="gltX_bact"/>
    <property type="match status" value="1"/>
</dbReference>
<keyword evidence="5 8" id="KW-0067">ATP-binding</keyword>
<dbReference type="AlphaFoldDB" id="A0A2H3PAZ2"/>
<evidence type="ECO:0000256" key="8">
    <source>
        <dbReference type="HAMAP-Rule" id="MF_00022"/>
    </source>
</evidence>
<dbReference type="Gene3D" id="1.10.10.350">
    <property type="match status" value="1"/>
</dbReference>
<dbReference type="EMBL" id="PDEP01000001">
    <property type="protein sequence ID" value="PEN09438.1"/>
    <property type="molecule type" value="Genomic_DNA"/>
</dbReference>
<dbReference type="EC" id="6.1.1.17" evidence="8"/>
<feature type="short sequence motif" description="'KMSKS' region" evidence="8">
    <location>
        <begin position="265"/>
        <end position="269"/>
    </location>
</feature>
<comment type="similarity">
    <text evidence="1 8">Belongs to the class-I aminoacyl-tRNA synthetase family. Glutamate--tRNA ligase type 1 subfamily.</text>
</comment>
<dbReference type="InterPro" id="IPR008925">
    <property type="entry name" value="aa_tRNA-synth_I_cd-bd_sf"/>
</dbReference>
<dbReference type="InterPro" id="IPR020058">
    <property type="entry name" value="Glu/Gln-tRNA-synth_Ib_cat-dom"/>
</dbReference>
<feature type="short sequence motif" description="'HIGH' region" evidence="8">
    <location>
        <begin position="16"/>
        <end position="26"/>
    </location>
</feature>
<evidence type="ECO:0000256" key="3">
    <source>
        <dbReference type="ARBA" id="ARBA00022598"/>
    </source>
</evidence>
<evidence type="ECO:0000259" key="10">
    <source>
        <dbReference type="Pfam" id="PF19269"/>
    </source>
</evidence>
<comment type="caution">
    <text evidence="8">Lacks conserved residue(s) required for the propagation of feature annotation.</text>
</comment>
<dbReference type="CDD" id="cd00808">
    <property type="entry name" value="GluRS_core"/>
    <property type="match status" value="1"/>
</dbReference>
<dbReference type="Gene3D" id="3.40.50.620">
    <property type="entry name" value="HUPs"/>
    <property type="match status" value="1"/>
</dbReference>
<dbReference type="Pfam" id="PF19269">
    <property type="entry name" value="Anticodon_2"/>
    <property type="match status" value="1"/>
</dbReference>
<evidence type="ECO:0000256" key="6">
    <source>
        <dbReference type="ARBA" id="ARBA00022917"/>
    </source>
</evidence>
<comment type="function">
    <text evidence="8">Catalyzes the attachment of glutamate to tRNA(Glu) in a two-step reaction: glutamate is first activated by ATP to form Glu-AMP and then transferred to the acceptor end of tRNA(Glu).</text>
</comment>
<dbReference type="HAMAP" id="MF_00022">
    <property type="entry name" value="Glu_tRNA_synth_type1"/>
    <property type="match status" value="1"/>
</dbReference>
<evidence type="ECO:0000256" key="5">
    <source>
        <dbReference type="ARBA" id="ARBA00022840"/>
    </source>
</evidence>
<keyword evidence="7 8" id="KW-0030">Aminoacyl-tRNA synthetase</keyword>
<dbReference type="PANTHER" id="PTHR43311:SF2">
    <property type="entry name" value="GLUTAMATE--TRNA LIGASE, MITOCHONDRIAL-RELATED"/>
    <property type="match status" value="1"/>
</dbReference>
<keyword evidence="6 8" id="KW-0648">Protein biosynthesis</keyword>
<dbReference type="OrthoDB" id="9807503at2"/>